<dbReference type="RefSeq" id="WP_083558908.1">
    <property type="nucleotide sequence ID" value="NZ_AQQV01000001.1"/>
</dbReference>
<dbReference type="SUPFAM" id="SSF160104">
    <property type="entry name" value="Acetoacetate decarboxylase-like"/>
    <property type="match status" value="1"/>
</dbReference>
<evidence type="ECO:0000313" key="1">
    <source>
        <dbReference type="EMBL" id="ORE88249.1"/>
    </source>
</evidence>
<dbReference type="Proteomes" id="UP000192342">
    <property type="component" value="Unassembled WGS sequence"/>
</dbReference>
<dbReference type="STRING" id="1317117.ATO7_00200"/>
<dbReference type="InterPro" id="IPR023375">
    <property type="entry name" value="ADC_dom_sf"/>
</dbReference>
<dbReference type="GO" id="GO:0016829">
    <property type="term" value="F:lyase activity"/>
    <property type="evidence" value="ECO:0007669"/>
    <property type="project" value="InterPro"/>
</dbReference>
<dbReference type="PANTHER" id="PTHR40518:SF1">
    <property type="entry name" value="ACETOACETATE DECARBOXYLASE"/>
    <property type="match status" value="1"/>
</dbReference>
<dbReference type="Gene3D" id="2.40.400.10">
    <property type="entry name" value="Acetoacetate decarboxylase-like"/>
    <property type="match status" value="1"/>
</dbReference>
<sequence>MSEIIDAPAPWELTGRAYICVLRADPRILDEHSWVPASLAGKRRSGLSLMMFVDYADSPAGPYHELLFIPGLYAFEDGRKYFSISRIFVSTMDSVVNGRRNWGIPKELAQFEVQDQGHRTHVRISTNDQVFADLRFRAFGPTLPAPRGLLPKAWRTLAQHWDDQTFIYQPNAGGRARLAKTEQMQFDASQFPDLSAARVLATVNLRQFNMSFPVSQIHPHNTPQT</sequence>
<dbReference type="PANTHER" id="PTHR40518">
    <property type="entry name" value="ACETOACETATE DECARBOXYLASE"/>
    <property type="match status" value="1"/>
</dbReference>
<reference evidence="1 2" key="1">
    <citation type="submission" date="2013-04" db="EMBL/GenBank/DDBJ databases">
        <title>Oceanococcus atlanticus 22II-S10r2 Genome Sequencing.</title>
        <authorList>
            <person name="Lai Q."/>
            <person name="Li G."/>
            <person name="Shao Z."/>
        </authorList>
    </citation>
    <scope>NUCLEOTIDE SEQUENCE [LARGE SCALE GENOMIC DNA]</scope>
    <source>
        <strain evidence="1 2">22II-S10r2</strain>
    </source>
</reference>
<proteinExistence type="predicted"/>
<evidence type="ECO:0000313" key="2">
    <source>
        <dbReference type="Proteomes" id="UP000192342"/>
    </source>
</evidence>
<dbReference type="AlphaFoldDB" id="A0A1Y1SGB9"/>
<name>A0A1Y1SGB9_9GAMM</name>
<organism evidence="1 2">
    <name type="scientific">Oceanococcus atlanticus</name>
    <dbReference type="NCBI Taxonomy" id="1317117"/>
    <lineage>
        <taxon>Bacteria</taxon>
        <taxon>Pseudomonadati</taxon>
        <taxon>Pseudomonadota</taxon>
        <taxon>Gammaproteobacteria</taxon>
        <taxon>Chromatiales</taxon>
        <taxon>Oceanococcaceae</taxon>
        <taxon>Oceanococcus</taxon>
    </lineage>
</organism>
<accession>A0A1Y1SGB9</accession>
<gene>
    <name evidence="1" type="ORF">ATO7_00200</name>
</gene>
<evidence type="ECO:0008006" key="3">
    <source>
        <dbReference type="Google" id="ProtNLM"/>
    </source>
</evidence>
<comment type="caution">
    <text evidence="1">The sequence shown here is derived from an EMBL/GenBank/DDBJ whole genome shotgun (WGS) entry which is preliminary data.</text>
</comment>
<dbReference type="Pfam" id="PF06314">
    <property type="entry name" value="ADC"/>
    <property type="match status" value="1"/>
</dbReference>
<keyword evidence="2" id="KW-1185">Reference proteome</keyword>
<dbReference type="EMBL" id="AQQV01000001">
    <property type="protein sequence ID" value="ORE88249.1"/>
    <property type="molecule type" value="Genomic_DNA"/>
</dbReference>
<dbReference type="OrthoDB" id="323772at2"/>
<dbReference type="InterPro" id="IPR010451">
    <property type="entry name" value="Acetoacetate_decarboxylase"/>
</dbReference>
<protein>
    <recommendedName>
        <fullName evidence="3">Acetoacetate decarboxylase</fullName>
    </recommendedName>
</protein>